<gene>
    <name evidence="2" type="ORF">SAMN05421788_102241</name>
</gene>
<name>A0A173MHN9_9BACT</name>
<dbReference type="STRING" id="477680.SAMN05421788_102241"/>
<keyword evidence="1" id="KW-0175">Coiled coil</keyword>
<protein>
    <submittedName>
        <fullName evidence="2">Uncharacterized protein</fullName>
    </submittedName>
</protein>
<dbReference type="AlphaFoldDB" id="A0A173MHN9"/>
<evidence type="ECO:0000256" key="1">
    <source>
        <dbReference type="SAM" id="Coils"/>
    </source>
</evidence>
<sequence length="306" mass="35917">MQDLMQQLSDTEQRLNAFLQKLDQRADELLEGYLAEAPAIIAGDDQYGQSMYRFTNATRGQIQTLRQKADDVRQKQIRPLYESYATSANFGTPVYSTVQDWFNRCTDTLNAWEDNLFNRMDTAIEKAEWKDYEVVFSNLMNNYHQQKENVHCKQCGAKLTIEGVYYYSTYIPCNFCNTQNIFDPGTSARELEHTARQLAEQRCKPMKDAHEQMNQHERDLYMQGHELHLSLIHEKDKNTINTVNNKIAALEAERQEAIRKAPELLEAYYRAMFDEMTKLLPDLSEHNDKFFLSIKESYLQKKYNPQ</sequence>
<dbReference type="Proteomes" id="UP000186917">
    <property type="component" value="Unassembled WGS sequence"/>
</dbReference>
<dbReference type="OrthoDB" id="5502466at2"/>
<dbReference type="KEGG" id="fln:FLA_3155"/>
<dbReference type="RefSeq" id="WP_076377856.1">
    <property type="nucleotide sequence ID" value="NZ_AP017422.1"/>
</dbReference>
<keyword evidence="3" id="KW-1185">Reference proteome</keyword>
<reference evidence="3" key="1">
    <citation type="submission" date="2017-01" db="EMBL/GenBank/DDBJ databases">
        <authorList>
            <person name="Varghese N."/>
            <person name="Submissions S."/>
        </authorList>
    </citation>
    <scope>NUCLEOTIDE SEQUENCE [LARGE SCALE GENOMIC DNA]</scope>
    <source>
        <strain evidence="3">DSM 21054</strain>
    </source>
</reference>
<proteinExistence type="predicted"/>
<dbReference type="EMBL" id="FTOR01000002">
    <property type="protein sequence ID" value="SIS94579.1"/>
    <property type="molecule type" value="Genomic_DNA"/>
</dbReference>
<evidence type="ECO:0000313" key="2">
    <source>
        <dbReference type="EMBL" id="SIS94579.1"/>
    </source>
</evidence>
<organism evidence="2 3">
    <name type="scientific">Filimonas lacunae</name>
    <dbReference type="NCBI Taxonomy" id="477680"/>
    <lineage>
        <taxon>Bacteria</taxon>
        <taxon>Pseudomonadati</taxon>
        <taxon>Bacteroidota</taxon>
        <taxon>Chitinophagia</taxon>
        <taxon>Chitinophagales</taxon>
        <taxon>Chitinophagaceae</taxon>
        <taxon>Filimonas</taxon>
    </lineage>
</organism>
<evidence type="ECO:0000313" key="3">
    <source>
        <dbReference type="Proteomes" id="UP000186917"/>
    </source>
</evidence>
<accession>A0A173MHN9</accession>
<feature type="coiled-coil region" evidence="1">
    <location>
        <begin position="233"/>
        <end position="267"/>
    </location>
</feature>